<dbReference type="PROSITE" id="PS00101">
    <property type="entry name" value="HEXAPEP_TRANSFERASES"/>
    <property type="match status" value="1"/>
</dbReference>
<evidence type="ECO:0000256" key="3">
    <source>
        <dbReference type="ARBA" id="ARBA00023315"/>
    </source>
</evidence>
<dbReference type="Gene3D" id="2.160.10.10">
    <property type="entry name" value="Hexapeptide repeat proteins"/>
    <property type="match status" value="1"/>
</dbReference>
<dbReference type="Pfam" id="PF00132">
    <property type="entry name" value="Hexapep"/>
    <property type="match status" value="1"/>
</dbReference>
<keyword evidence="2" id="KW-0677">Repeat</keyword>
<reference evidence="4" key="1">
    <citation type="submission" date="2024-05" db="EMBL/GenBank/DDBJ databases">
        <authorList>
            <person name="Kim S."/>
            <person name="Heo J."/>
            <person name="Choi H."/>
            <person name="Choi Y."/>
            <person name="Kwon S.-W."/>
            <person name="Kim Y."/>
        </authorList>
    </citation>
    <scope>NUCLEOTIDE SEQUENCE</scope>
    <source>
        <strain evidence="4">KACC 23697</strain>
    </source>
</reference>
<dbReference type="InterPro" id="IPR011004">
    <property type="entry name" value="Trimer_LpxA-like_sf"/>
</dbReference>
<dbReference type="PANTHER" id="PTHR23416:SF78">
    <property type="entry name" value="LIPOPOLYSACCHARIDE BIOSYNTHESIS O-ACETYL TRANSFERASE WBBJ-RELATED"/>
    <property type="match status" value="1"/>
</dbReference>
<dbReference type="InterPro" id="IPR051159">
    <property type="entry name" value="Hexapeptide_acetyltransf"/>
</dbReference>
<proteinExistence type="predicted"/>
<evidence type="ECO:0000313" key="4">
    <source>
        <dbReference type="EMBL" id="XBO46934.1"/>
    </source>
</evidence>
<dbReference type="PANTHER" id="PTHR23416">
    <property type="entry name" value="SIALIC ACID SYNTHASE-RELATED"/>
    <property type="match status" value="1"/>
</dbReference>
<protein>
    <submittedName>
        <fullName evidence="4">Acetyltransferase</fullName>
    </submittedName>
</protein>
<dbReference type="EMBL" id="CP157485">
    <property type="protein sequence ID" value="XBO46934.1"/>
    <property type="molecule type" value="Genomic_DNA"/>
</dbReference>
<dbReference type="SUPFAM" id="SSF51161">
    <property type="entry name" value="Trimeric LpxA-like enzymes"/>
    <property type="match status" value="1"/>
</dbReference>
<evidence type="ECO:0000256" key="1">
    <source>
        <dbReference type="ARBA" id="ARBA00022679"/>
    </source>
</evidence>
<evidence type="ECO:0000256" key="2">
    <source>
        <dbReference type="ARBA" id="ARBA00022737"/>
    </source>
</evidence>
<dbReference type="GO" id="GO:0016746">
    <property type="term" value="F:acyltransferase activity"/>
    <property type="evidence" value="ECO:0007669"/>
    <property type="project" value="UniProtKB-KW"/>
</dbReference>
<dbReference type="InterPro" id="IPR018357">
    <property type="entry name" value="Hexapep_transf_CS"/>
</dbReference>
<dbReference type="InterPro" id="IPR001451">
    <property type="entry name" value="Hexapep"/>
</dbReference>
<organism evidence="4">
    <name type="scientific">Pedobacter sp. KACC 23697</name>
    <dbReference type="NCBI Taxonomy" id="3149230"/>
    <lineage>
        <taxon>Bacteria</taxon>
        <taxon>Pseudomonadati</taxon>
        <taxon>Bacteroidota</taxon>
        <taxon>Sphingobacteriia</taxon>
        <taxon>Sphingobacteriales</taxon>
        <taxon>Sphingobacteriaceae</taxon>
        <taxon>Pedobacter</taxon>
    </lineage>
</organism>
<keyword evidence="1" id="KW-0808">Transferase</keyword>
<dbReference type="CDD" id="cd04647">
    <property type="entry name" value="LbH_MAT_like"/>
    <property type="match status" value="1"/>
</dbReference>
<dbReference type="RefSeq" id="WP_406824409.1">
    <property type="nucleotide sequence ID" value="NZ_CP157485.1"/>
</dbReference>
<gene>
    <name evidence="4" type="ORF">ABEG20_16740</name>
</gene>
<sequence>MKRLFKTYGLLGMFSMLINKAYTILFIKNARLIRLPIDLRGKSTINFGSNLTTGKYCRLEAIVNDNSMGNKLVFGNNVTLNDMVHIAASNSVVIGDNVLIASKVFISDHNHGSYSENGSSPLSHPNEREIVARPVVIGEDVWIGEFVAILPGVKVGKGSIIGAMSVVNKDIPPYSIAVGSPAKVVKKYNFTSEKWERV</sequence>
<name>A0AAU7K3T1_9SPHI</name>
<dbReference type="AlphaFoldDB" id="A0AAU7K3T1"/>
<accession>A0AAU7K3T1</accession>
<keyword evidence="3" id="KW-0012">Acyltransferase</keyword>